<reference evidence="3" key="1">
    <citation type="submission" date="2019-02" db="EMBL/GenBank/DDBJ databases">
        <authorList>
            <person name="Gruber-Vodicka R. H."/>
            <person name="Seah K. B. B."/>
        </authorList>
    </citation>
    <scope>NUCLEOTIDE SEQUENCE</scope>
    <source>
        <strain evidence="3">BECK_S127</strain>
    </source>
</reference>
<dbReference type="PANTHER" id="PTHR23150:SF19">
    <property type="entry name" value="FORMYLGLYCINE-GENERATING ENZYME"/>
    <property type="match status" value="1"/>
</dbReference>
<feature type="compositionally biased region" description="Basic and acidic residues" evidence="1">
    <location>
        <begin position="97"/>
        <end position="108"/>
    </location>
</feature>
<gene>
    <name evidence="3" type="ORF">BECKSD772D_GA0070982_102725</name>
</gene>
<sequence>MGFPASTEPLSDIPFLRATSFRVSRELPRISHGESSGAPSESLSALEISTAQERYMEIYQQGGDLVFKGVEDPSPHQGGLLATISSEDGFLEIETARADGKDSGHASVDDTTNNTGDMGHVTEPNDTDTADGGRDGFWKAGTAPSWASDWGTDQYGHWANFIVEGNDNSVTQRMRWIMPGHFLMGSPIQEPERYDDEGPQYEVTVQAGFWLFDTTCTQSLWQAVMGNNPSRFKGRNRPVEQVSWNHIQEFLKRINDQIPGFDLVLPSEAEWEYSCRAGTTTPFCFGENITSDQVNYNGDHPYAGGETGLYRKCTVPVTSLPPNSWGLYEMHGNIWEWTRDSWHNNYQKMSRETPNASLDSKAPLGGADAGRVVRGGSWHNVARIVRSAVRDQNRPDDYSSNLGFRCARIKPGDEPTGMESTKTKPESSPDAASVPGSTSVSITPSDTITHKTRIRIGEISPYANFPAPIAEEFSVHADREYFTFRTETKPEWASAMGRDRFGLWAELSLESVGQNASISGYVTQRLRWIPPGRFIMGSSESERKTFPEYERERWCNREAPRHRVILTCGYWLFDTPCTQALWEMVMGNNPSRFQSPERPVESVSWEDANQFMGKINKRVPGLALILPTEAQWEYACRAGSHAATYAGSMEILGSNNIPVLDSIACYGGNSGVGFELDNGYDSSDWREKQYDHERAGTHPVGKKNPNPWGLHDMLGNVWEWCWDGQRDYREETVIDPQGPMAIGVGRMVRGGSWYYFARYARAASRARYLPVVRVDRIGFRCAQP</sequence>
<organism evidence="3">
    <name type="scientific">Candidatus Kentrum sp. SD</name>
    <dbReference type="NCBI Taxonomy" id="2126332"/>
    <lineage>
        <taxon>Bacteria</taxon>
        <taxon>Pseudomonadati</taxon>
        <taxon>Pseudomonadota</taxon>
        <taxon>Gammaproteobacteria</taxon>
        <taxon>Candidatus Kentrum</taxon>
    </lineage>
</organism>
<evidence type="ECO:0000259" key="2">
    <source>
        <dbReference type="Pfam" id="PF03781"/>
    </source>
</evidence>
<dbReference type="AlphaFoldDB" id="A0A451BKT4"/>
<evidence type="ECO:0000256" key="1">
    <source>
        <dbReference type="SAM" id="MobiDB-lite"/>
    </source>
</evidence>
<evidence type="ECO:0000313" key="3">
    <source>
        <dbReference type="EMBL" id="VFK78856.1"/>
    </source>
</evidence>
<name>A0A451BKT4_9GAMM</name>
<feature type="region of interest" description="Disordered" evidence="1">
    <location>
        <begin position="396"/>
        <end position="446"/>
    </location>
</feature>
<dbReference type="InterPro" id="IPR016187">
    <property type="entry name" value="CTDL_fold"/>
</dbReference>
<protein>
    <submittedName>
        <fullName evidence="3">Formylglycine-generating enzyme, required for sulfatase activity, contains SUMF1/FGE domain</fullName>
    </submittedName>
</protein>
<feature type="region of interest" description="Disordered" evidence="1">
    <location>
        <begin position="97"/>
        <end position="130"/>
    </location>
</feature>
<feature type="domain" description="Sulfatase-modifying factor enzyme-like" evidence="2">
    <location>
        <begin position="174"/>
        <end position="408"/>
    </location>
</feature>
<feature type="domain" description="Sulfatase-modifying factor enzyme-like" evidence="2">
    <location>
        <begin position="528"/>
        <end position="782"/>
    </location>
</feature>
<dbReference type="InterPro" id="IPR042095">
    <property type="entry name" value="SUMF_sf"/>
</dbReference>
<dbReference type="InterPro" id="IPR005532">
    <property type="entry name" value="SUMF_dom"/>
</dbReference>
<dbReference type="PANTHER" id="PTHR23150">
    <property type="entry name" value="SULFATASE MODIFYING FACTOR 1, 2"/>
    <property type="match status" value="1"/>
</dbReference>
<dbReference type="GO" id="GO:0120147">
    <property type="term" value="F:formylglycine-generating oxidase activity"/>
    <property type="evidence" value="ECO:0007669"/>
    <property type="project" value="TreeGrafter"/>
</dbReference>
<dbReference type="InterPro" id="IPR051043">
    <property type="entry name" value="Sulfatase_Mod_Factor_Kinase"/>
</dbReference>
<dbReference type="Pfam" id="PF03781">
    <property type="entry name" value="FGE-sulfatase"/>
    <property type="match status" value="2"/>
</dbReference>
<dbReference type="Gene3D" id="3.90.1580.10">
    <property type="entry name" value="paralog of FGE (formylglycine-generating enzyme)"/>
    <property type="match status" value="2"/>
</dbReference>
<feature type="compositionally biased region" description="Polar residues" evidence="1">
    <location>
        <begin position="435"/>
        <end position="446"/>
    </location>
</feature>
<dbReference type="SUPFAM" id="SSF56436">
    <property type="entry name" value="C-type lectin-like"/>
    <property type="match status" value="2"/>
</dbReference>
<accession>A0A451BKT4</accession>
<dbReference type="EMBL" id="CAADHB010000027">
    <property type="protein sequence ID" value="VFK78856.1"/>
    <property type="molecule type" value="Genomic_DNA"/>
</dbReference>
<proteinExistence type="predicted"/>